<protein>
    <recommendedName>
        <fullName evidence="1">PD-(D/E)XK endonuclease-like domain-containing protein</fullName>
    </recommendedName>
</protein>
<dbReference type="AlphaFoldDB" id="A0A5P9NM25"/>
<gene>
    <name evidence="2" type="ORF">EY643_10055</name>
</gene>
<accession>A0A5P9NM25</accession>
<reference evidence="2 3" key="1">
    <citation type="submission" date="2019-02" db="EMBL/GenBank/DDBJ databases">
        <authorList>
            <person name="Li S.-H."/>
        </authorList>
    </citation>
    <scope>NUCLEOTIDE SEQUENCE [LARGE SCALE GENOMIC DNA]</scope>
    <source>
        <strain evidence="2 3">IMCC14385</strain>
    </source>
</reference>
<dbReference type="InterPro" id="IPR038726">
    <property type="entry name" value="PDDEXK_AddAB-type"/>
</dbReference>
<evidence type="ECO:0000313" key="2">
    <source>
        <dbReference type="EMBL" id="QFU75978.1"/>
    </source>
</evidence>
<dbReference type="InterPro" id="IPR027417">
    <property type="entry name" value="P-loop_NTPase"/>
</dbReference>
<feature type="domain" description="PD-(D/E)XK endonuclease-like" evidence="1">
    <location>
        <begin position="622"/>
        <end position="890"/>
    </location>
</feature>
<dbReference type="NCBIfam" id="TIGR03623">
    <property type="entry name" value="probable DNA repair protein"/>
    <property type="match status" value="1"/>
</dbReference>
<organism evidence="2 3">
    <name type="scientific">Halioglobus maricola</name>
    <dbReference type="NCBI Taxonomy" id="2601894"/>
    <lineage>
        <taxon>Bacteria</taxon>
        <taxon>Pseudomonadati</taxon>
        <taxon>Pseudomonadota</taxon>
        <taxon>Gammaproteobacteria</taxon>
        <taxon>Cellvibrionales</taxon>
        <taxon>Halieaceae</taxon>
        <taxon>Halioglobus</taxon>
    </lineage>
</organism>
<dbReference type="KEGG" id="halc:EY643_10055"/>
<dbReference type="SUPFAM" id="SSF52540">
    <property type="entry name" value="P-loop containing nucleoside triphosphate hydrolases"/>
    <property type="match status" value="1"/>
</dbReference>
<dbReference type="Proteomes" id="UP000326287">
    <property type="component" value="Chromosome"/>
</dbReference>
<dbReference type="Pfam" id="PF12705">
    <property type="entry name" value="PDDEXK_1"/>
    <property type="match status" value="1"/>
</dbReference>
<sequence>MQEATLPQTENAVAYDLTPLYPILEQGRVILTPNLRLGRKLREAWNVRQAQAGLQSWPSVRVYSIEAYLEKRWRQAVALGQVAPRRLLSSLHMRELWQRVIKEDQAANGGYHLLQLDSAAALAQQARENLLRARIDISERGIRSQFQLDPDCACYLRWLERMEAVLADLAAGTLSDALTDLLGVAGLEPCDEVRLLDFDDIPRLFVDSLDQLAASHAPISGAQGDVLPQVIAFDDKRSEIDAVAAAAARHYRETPALTFGIVLSDMHGDRAALEYALRREFDCLGANYTSLPVNFSTGISLDRAPVVRDALAMLEVQTGEVELDVLLMLLGSRFTMASDLDEDKLVQLVKRLSQDGAASIDTGRLRYLAQQVEVAGESGTALGAALRKADELRLLHAQQTPAAWVASIGAILECWQWPGSGPLDSIEHQQVTRWFEVLDTFAGFDEHSGEITLASALALLRRCCQDQVSQPQTADSSIQVLGPLEGAGLQFDALWLSGFQGNRWPAPARPNPFIPTALQRASDMPHCSPEREWEYAVGLLSQYRGACNSLFISYALEIDGVSELPSALLEGFDITAASSTATIPEEWRRRQADANRETVVDSAAPPAAGPELETISGGSSILQNQAACPFKAFARHRLHLEPLGDPVVGLSASERGNLLHGALFILWGEIENSDTLVAMPEPERRLAARRAAATAVAEMSQAQRQIAGAACLDIEQQRLENLMLEWLALESQRDPFAVTEREASLEMELAGIPFRLRVDRIDTLAGGERLVIDYKSGRNGLADWLGERMRQPQLPLYGIATGVDAASFAQVRARESKFVGLGAATGVPGIKDDVGAAIKRWEEGIDDWPALVDSWRQNLTALAEAFVAGEATVDPLANACNYCGLEAVCRVQIQEAQA</sequence>
<evidence type="ECO:0000313" key="3">
    <source>
        <dbReference type="Proteomes" id="UP000326287"/>
    </source>
</evidence>
<evidence type="ECO:0000259" key="1">
    <source>
        <dbReference type="Pfam" id="PF12705"/>
    </source>
</evidence>
<dbReference type="InterPro" id="IPR011604">
    <property type="entry name" value="PDDEXK-like_dom_sf"/>
</dbReference>
<name>A0A5P9NM25_9GAMM</name>
<keyword evidence="3" id="KW-1185">Reference proteome</keyword>
<dbReference type="Gene3D" id="3.90.320.10">
    <property type="match status" value="1"/>
</dbReference>
<dbReference type="InterPro" id="IPR019925">
    <property type="entry name" value="DNA_repair_protein_predicted"/>
</dbReference>
<dbReference type="OrthoDB" id="9761147at2"/>
<proteinExistence type="predicted"/>
<dbReference type="EMBL" id="CP036422">
    <property type="protein sequence ID" value="QFU75978.1"/>
    <property type="molecule type" value="Genomic_DNA"/>
</dbReference>